<accession>A0A699U8E8</accession>
<feature type="non-terminal residue" evidence="4">
    <location>
        <position position="1"/>
    </location>
</feature>
<dbReference type="GO" id="GO:0004499">
    <property type="term" value="F:N,N-dimethylaniline monooxygenase activity"/>
    <property type="evidence" value="ECO:0007669"/>
    <property type="project" value="InterPro"/>
</dbReference>
<keyword evidence="1" id="KW-0285">Flavoprotein</keyword>
<dbReference type="InterPro" id="IPR036188">
    <property type="entry name" value="FAD/NAD-bd_sf"/>
</dbReference>
<gene>
    <name evidence="4" type="ORF">Tci_890619</name>
</gene>
<dbReference type="GO" id="GO:0050660">
    <property type="term" value="F:flavin adenine dinucleotide binding"/>
    <property type="evidence" value="ECO:0007669"/>
    <property type="project" value="InterPro"/>
</dbReference>
<dbReference type="AlphaFoldDB" id="A0A699U8E8"/>
<dbReference type="EMBL" id="BKCJ011308861">
    <property type="protein sequence ID" value="GFD18650.1"/>
    <property type="molecule type" value="Genomic_DNA"/>
</dbReference>
<dbReference type="Gene3D" id="3.50.50.60">
    <property type="entry name" value="FAD/NAD(P)-binding domain"/>
    <property type="match status" value="1"/>
</dbReference>
<keyword evidence="3" id="KW-0560">Oxidoreductase</keyword>
<proteinExistence type="predicted"/>
<keyword evidence="2" id="KW-0274">FAD</keyword>
<dbReference type="SUPFAM" id="SSF51905">
    <property type="entry name" value="FAD/NAD(P)-binding domain"/>
    <property type="match status" value="1"/>
</dbReference>
<name>A0A699U8E8_TANCI</name>
<feature type="non-terminal residue" evidence="4">
    <location>
        <position position="94"/>
    </location>
</feature>
<evidence type="ECO:0000256" key="1">
    <source>
        <dbReference type="ARBA" id="ARBA00022630"/>
    </source>
</evidence>
<dbReference type="GO" id="GO:0050661">
    <property type="term" value="F:NADP binding"/>
    <property type="evidence" value="ECO:0007669"/>
    <property type="project" value="InterPro"/>
</dbReference>
<evidence type="ECO:0000313" key="4">
    <source>
        <dbReference type="EMBL" id="GFD18650.1"/>
    </source>
</evidence>
<dbReference type="InterPro" id="IPR020946">
    <property type="entry name" value="Flavin_mOase-like"/>
</dbReference>
<evidence type="ECO:0000256" key="2">
    <source>
        <dbReference type="ARBA" id="ARBA00022827"/>
    </source>
</evidence>
<organism evidence="4">
    <name type="scientific">Tanacetum cinerariifolium</name>
    <name type="common">Dalmatian daisy</name>
    <name type="synonym">Chrysanthemum cinerariifolium</name>
    <dbReference type="NCBI Taxonomy" id="118510"/>
    <lineage>
        <taxon>Eukaryota</taxon>
        <taxon>Viridiplantae</taxon>
        <taxon>Streptophyta</taxon>
        <taxon>Embryophyta</taxon>
        <taxon>Tracheophyta</taxon>
        <taxon>Spermatophyta</taxon>
        <taxon>Magnoliopsida</taxon>
        <taxon>eudicotyledons</taxon>
        <taxon>Gunneridae</taxon>
        <taxon>Pentapetalae</taxon>
        <taxon>asterids</taxon>
        <taxon>campanulids</taxon>
        <taxon>Asterales</taxon>
        <taxon>Asteraceae</taxon>
        <taxon>Asteroideae</taxon>
        <taxon>Anthemideae</taxon>
        <taxon>Anthemidinae</taxon>
        <taxon>Tanacetum</taxon>
    </lineage>
</organism>
<keyword evidence="4" id="KW-0503">Monooxygenase</keyword>
<evidence type="ECO:0000256" key="3">
    <source>
        <dbReference type="ARBA" id="ARBA00023002"/>
    </source>
</evidence>
<dbReference type="Pfam" id="PF00743">
    <property type="entry name" value="FMO-like"/>
    <property type="match status" value="1"/>
</dbReference>
<sequence length="94" mass="10990">FSDYPWPQTHDDNNSSDCFPSYVEILDYLDSYADNFDLFKFINFNSKVTEIRFVGDQDIMAYQSLTSGKPVWEVAVCNTKSDTIQWYAFEFVVV</sequence>
<comment type="caution">
    <text evidence="4">The sequence shown here is derived from an EMBL/GenBank/DDBJ whole genome shotgun (WGS) entry which is preliminary data.</text>
</comment>
<protein>
    <submittedName>
        <fullName evidence="4">Probable flavin-containing monooxygenase 1</fullName>
    </submittedName>
</protein>
<reference evidence="4" key="1">
    <citation type="journal article" date="2019" name="Sci. Rep.">
        <title>Draft genome of Tanacetum cinerariifolium, the natural source of mosquito coil.</title>
        <authorList>
            <person name="Yamashiro T."/>
            <person name="Shiraishi A."/>
            <person name="Satake H."/>
            <person name="Nakayama K."/>
        </authorList>
    </citation>
    <scope>NUCLEOTIDE SEQUENCE</scope>
</reference>